<proteinExistence type="predicted"/>
<dbReference type="Proteomes" id="UP000032336">
    <property type="component" value="Unassembled WGS sequence"/>
</dbReference>
<dbReference type="SMART" id="SM00332">
    <property type="entry name" value="PP2Cc"/>
    <property type="match status" value="1"/>
</dbReference>
<dbReference type="InterPro" id="IPR015655">
    <property type="entry name" value="PP2C"/>
</dbReference>
<dbReference type="SMART" id="SM00331">
    <property type="entry name" value="PP2C_SIG"/>
    <property type="match status" value="1"/>
</dbReference>
<protein>
    <submittedName>
        <fullName evidence="3">Serine/threonine phosphatase stp</fullName>
        <ecNumber evidence="3">3.1.3.16</ecNumber>
    </submittedName>
</protein>
<dbReference type="NCBIfam" id="NF033484">
    <property type="entry name" value="Stp1_PP2C_phos"/>
    <property type="match status" value="1"/>
</dbReference>
<dbReference type="AlphaFoldDB" id="A0A0D8FTE3"/>
<organism evidence="3 4">
    <name type="scientific">Ferrimicrobium acidiphilum DSM 19497</name>
    <dbReference type="NCBI Taxonomy" id="1121877"/>
    <lineage>
        <taxon>Bacteria</taxon>
        <taxon>Bacillati</taxon>
        <taxon>Actinomycetota</taxon>
        <taxon>Acidimicrobiia</taxon>
        <taxon>Acidimicrobiales</taxon>
        <taxon>Acidimicrobiaceae</taxon>
        <taxon>Ferrimicrobium</taxon>
    </lineage>
</organism>
<sequence>MRITYAAKTDPGRVRAQNQDRLYADGSLFIVADGMGGHAGGNVAAEVAVTETVASLKAGNEPERAIQTANRSILERAASEVALEGMGTTLTMALVDANESMADVFNVGDSRAYLLRTGQLIQLTNDHTFVQELVDAGSITHEQAATHRARHVLTRVVGVATEVEPDHFRVPLQYGDVLLLCSDGLINEVSNVEIAQVLASRLPDEASETLVRMANQHGGNDNITVVVVRLDHPDREAVLLAEEAQPSMAAPEVIPRSERSLKTNRIPSPLPTHMTERSAISRPLVRATMFLFLLAIFAGVVVLAIDIYVQHSYFVAALGNRVAIYQGRPGGVLWFNPHVVDLTGVRLDRLAQGVRTQIQHGISEGSLAQAKQFVYNAKRQFQATTVAFGGLG</sequence>
<feature type="domain" description="PPM-type phosphatase" evidence="2">
    <location>
        <begin position="4"/>
        <end position="230"/>
    </location>
</feature>
<dbReference type="STRING" id="1121877.FEAC_16310"/>
<gene>
    <name evidence="3" type="primary">stp2</name>
    <name evidence="3" type="ORF">FEAC_16310</name>
</gene>
<name>A0A0D8FTE3_9ACTN</name>
<evidence type="ECO:0000256" key="1">
    <source>
        <dbReference type="SAM" id="Phobius"/>
    </source>
</evidence>
<dbReference type="PANTHER" id="PTHR47992">
    <property type="entry name" value="PROTEIN PHOSPHATASE"/>
    <property type="match status" value="1"/>
</dbReference>
<keyword evidence="1" id="KW-0812">Transmembrane</keyword>
<dbReference type="GeneID" id="78372801"/>
<dbReference type="Gene3D" id="3.60.40.10">
    <property type="entry name" value="PPM-type phosphatase domain"/>
    <property type="match status" value="1"/>
</dbReference>
<dbReference type="EMBL" id="JXUW01000014">
    <property type="protein sequence ID" value="KJE76553.1"/>
    <property type="molecule type" value="Genomic_DNA"/>
</dbReference>
<accession>A0A0D8FTE3</accession>
<keyword evidence="4" id="KW-1185">Reference proteome</keyword>
<dbReference type="SUPFAM" id="SSF81606">
    <property type="entry name" value="PP2C-like"/>
    <property type="match status" value="1"/>
</dbReference>
<dbReference type="CDD" id="cd00143">
    <property type="entry name" value="PP2Cc"/>
    <property type="match status" value="1"/>
</dbReference>
<keyword evidence="3" id="KW-0378">Hydrolase</keyword>
<keyword evidence="1" id="KW-0472">Membrane</keyword>
<keyword evidence="1" id="KW-1133">Transmembrane helix</keyword>
<dbReference type="eggNOG" id="COG0631">
    <property type="taxonomic scope" value="Bacteria"/>
</dbReference>
<dbReference type="GO" id="GO:0004722">
    <property type="term" value="F:protein serine/threonine phosphatase activity"/>
    <property type="evidence" value="ECO:0007669"/>
    <property type="project" value="UniProtKB-EC"/>
</dbReference>
<evidence type="ECO:0000259" key="2">
    <source>
        <dbReference type="PROSITE" id="PS51746"/>
    </source>
</evidence>
<dbReference type="OrthoDB" id="9801841at2"/>
<evidence type="ECO:0000313" key="3">
    <source>
        <dbReference type="EMBL" id="KJE76553.1"/>
    </source>
</evidence>
<dbReference type="Pfam" id="PF13672">
    <property type="entry name" value="PP2C_2"/>
    <property type="match status" value="1"/>
</dbReference>
<dbReference type="InterPro" id="IPR036457">
    <property type="entry name" value="PPM-type-like_dom_sf"/>
</dbReference>
<evidence type="ECO:0000313" key="4">
    <source>
        <dbReference type="Proteomes" id="UP000032336"/>
    </source>
</evidence>
<dbReference type="PROSITE" id="PS51746">
    <property type="entry name" value="PPM_2"/>
    <property type="match status" value="1"/>
</dbReference>
<feature type="transmembrane region" description="Helical" evidence="1">
    <location>
        <begin position="284"/>
        <end position="305"/>
    </location>
</feature>
<comment type="caution">
    <text evidence="3">The sequence shown here is derived from an EMBL/GenBank/DDBJ whole genome shotgun (WGS) entry which is preliminary data.</text>
</comment>
<reference evidence="3 4" key="1">
    <citation type="submission" date="2015-01" db="EMBL/GenBank/DDBJ databases">
        <title>Draft genome of the acidophilic iron oxidizer Ferrimicrobium acidiphilum strain T23.</title>
        <authorList>
            <person name="Poehlein A."/>
            <person name="Eisen S."/>
            <person name="Schloemann M."/>
            <person name="Johnson B.D."/>
            <person name="Daniel R."/>
            <person name="Muehling M."/>
        </authorList>
    </citation>
    <scope>NUCLEOTIDE SEQUENCE [LARGE SCALE GENOMIC DNA]</scope>
    <source>
        <strain evidence="3 4">T23</strain>
    </source>
</reference>
<dbReference type="InterPro" id="IPR001932">
    <property type="entry name" value="PPM-type_phosphatase-like_dom"/>
</dbReference>
<dbReference type="RefSeq" id="WP_052566037.1">
    <property type="nucleotide sequence ID" value="NZ_JQKF01000011.1"/>
</dbReference>
<dbReference type="EC" id="3.1.3.16" evidence="3"/>